<name>A0A7K4QKR3_9TYRA</name>
<dbReference type="PANTHER" id="PTHR16057:SF1">
    <property type="entry name" value="PROTEIN LINES HOMOLOG 1"/>
    <property type="match status" value="1"/>
</dbReference>
<dbReference type="InterPro" id="IPR029415">
    <property type="entry name" value="Lines_C"/>
</dbReference>
<feature type="non-terminal residue" evidence="4">
    <location>
        <position position="1"/>
    </location>
</feature>
<dbReference type="PANTHER" id="PTHR16057">
    <property type="entry name" value="WINS1, 2 PROTEIN"/>
    <property type="match status" value="1"/>
</dbReference>
<dbReference type="Pfam" id="PF14694">
    <property type="entry name" value="LINES_N"/>
    <property type="match status" value="1"/>
</dbReference>
<comment type="caution">
    <text evidence="4">The sequence shown here is derived from an EMBL/GenBank/DDBJ whole genome shotgun (WGS) entry which is preliminary data.</text>
</comment>
<dbReference type="Proteomes" id="UP000556200">
    <property type="component" value="Unassembled WGS sequence"/>
</dbReference>
<feature type="compositionally biased region" description="Polar residues" evidence="1">
    <location>
        <begin position="571"/>
        <end position="581"/>
    </location>
</feature>
<feature type="region of interest" description="Disordered" evidence="1">
    <location>
        <begin position="37"/>
        <end position="61"/>
    </location>
</feature>
<dbReference type="InterPro" id="IPR024875">
    <property type="entry name" value="Protein_Lines"/>
</dbReference>
<evidence type="ECO:0000259" key="2">
    <source>
        <dbReference type="Pfam" id="PF14694"/>
    </source>
</evidence>
<evidence type="ECO:0000313" key="5">
    <source>
        <dbReference type="Proteomes" id="UP000556200"/>
    </source>
</evidence>
<organism evidence="4 5">
    <name type="scientific">Neopipo cinnamomea</name>
    <dbReference type="NCBI Taxonomy" id="456388"/>
    <lineage>
        <taxon>Eukaryota</taxon>
        <taxon>Metazoa</taxon>
        <taxon>Chordata</taxon>
        <taxon>Craniata</taxon>
        <taxon>Vertebrata</taxon>
        <taxon>Euteleostomi</taxon>
        <taxon>Archelosauria</taxon>
        <taxon>Archosauria</taxon>
        <taxon>Dinosauria</taxon>
        <taxon>Saurischia</taxon>
        <taxon>Theropoda</taxon>
        <taxon>Coelurosauria</taxon>
        <taxon>Aves</taxon>
        <taxon>Neognathae</taxon>
        <taxon>Neoaves</taxon>
        <taxon>Telluraves</taxon>
        <taxon>Australaves</taxon>
        <taxon>Passeriformes</taxon>
        <taxon>Tyrannidae</taxon>
        <taxon>Neopipo</taxon>
    </lineage>
</organism>
<feature type="region of interest" description="Disordered" evidence="1">
    <location>
        <begin position="557"/>
        <end position="597"/>
    </location>
</feature>
<dbReference type="EMBL" id="VYZA01000056">
    <property type="protein sequence ID" value="NWQ61638.1"/>
    <property type="molecule type" value="Genomic_DNA"/>
</dbReference>
<reference evidence="4 5" key="1">
    <citation type="submission" date="2019-09" db="EMBL/GenBank/DDBJ databases">
        <title>Bird 10,000 Genomes (B10K) Project - Family phase.</title>
        <authorList>
            <person name="Zhang G."/>
        </authorList>
    </citation>
    <scope>NUCLEOTIDE SEQUENCE [LARGE SCALE GENOMIC DNA]</scope>
    <source>
        <strain evidence="4">B10K-DU-004-15</strain>
        <tissue evidence="4">Mixed tissue sample</tissue>
    </source>
</reference>
<evidence type="ECO:0000256" key="1">
    <source>
        <dbReference type="SAM" id="MobiDB-lite"/>
    </source>
</evidence>
<protein>
    <submittedName>
        <fullName evidence="4">LINES protein</fullName>
    </submittedName>
</protein>
<proteinExistence type="predicted"/>
<evidence type="ECO:0000259" key="3">
    <source>
        <dbReference type="Pfam" id="PF14695"/>
    </source>
</evidence>
<dbReference type="InterPro" id="IPR032794">
    <property type="entry name" value="LINES_N"/>
</dbReference>
<feature type="non-terminal residue" evidence="4">
    <location>
        <position position="763"/>
    </location>
</feature>
<accession>A0A7K4QKR3</accession>
<sequence length="763" mass="84575">MKISLLQQMYKDVLAGIPLAKESHHYSSLLTLGVEQPPGGDESCHQRHLPPPAGGTGSHEDTGVVVPAGDDLSNSFANMSSSFCPREVMLLQLTLIRMMVAKAESQQIESSTRQKYCEIFVLLLKEAKTDSKLVSLLGPRDRLLSHMASQSLASLVYFQLKEENALNVTWLSFTLNALLGFPGNTPVADCLWTLTTIIKEILKDAVLPKAGVLKKLLAPLDAVLEGFYNAILFHHFDSHHYTSPYSEATTNLISFIDLLEALLASRPELELPLRCQRVLFSKVSYVLNLISSSIPYVIKKKFILLLKRCVLHKSREDARSGSVSLRALPLCEDMLALSNAVLQVGSLTWLNQIPLDEKSSYFGSSEPAPGDDPRGGSDQTALRALSLVVLKALEFKIHNSAAEAEIKGDFESSMSQLLVFWRSHLKPLPQSHPVVHHCEWLSLIFIEQDDDMWEAAKALLLIYLKLERLRRDAAGNLSPKEEDSWNSLTHAGGYNPHCIFLSFLEKIAFDSSVLLDFLISSETCFLEYLVRYLKLLGTEWHEFVAVCNHFDTKRGSFQPVSPAEPPHRSEQSCVTAESSQDAGWEPAPQTPMAAASSPECRVFTAERGDNEAESDSLISADSAALPGSLQSLVNYDSSEDSELESDGKECLVNTRQVPSNGEGETRRRGTGCSYTADSWEICTSEAFPLTQEGSRPSSCWTRVTSLDNIIPLRIMLCKSTKCLGELQQAVSRLQRRNLFPYNPTALLKLLSHVEKMSKNVNSQ</sequence>
<evidence type="ECO:0000313" key="4">
    <source>
        <dbReference type="EMBL" id="NWQ61638.1"/>
    </source>
</evidence>
<dbReference type="Pfam" id="PF14695">
    <property type="entry name" value="LINES_C"/>
    <property type="match status" value="1"/>
</dbReference>
<dbReference type="AlphaFoldDB" id="A0A7K4QKR3"/>
<keyword evidence="5" id="KW-1185">Reference proteome</keyword>
<feature type="domain" description="Protein Lines C-terminal" evidence="3">
    <location>
        <begin position="721"/>
        <end position="754"/>
    </location>
</feature>
<feature type="domain" description="Protein Lines N-terminal" evidence="2">
    <location>
        <begin position="193"/>
        <end position="547"/>
    </location>
</feature>
<gene>
    <name evidence="4" type="primary">Lins1</name>
    <name evidence="4" type="ORF">NEOCIN_R04758</name>
</gene>